<protein>
    <submittedName>
        <fullName evidence="2">VWFA domain-containing protein</fullName>
    </submittedName>
</protein>
<accession>A0A0M3HFN1</accession>
<dbReference type="AlphaFoldDB" id="A0A0M3HFN1"/>
<evidence type="ECO:0000313" key="1">
    <source>
        <dbReference type="Proteomes" id="UP000036681"/>
    </source>
</evidence>
<keyword evidence="1" id="KW-1185">Reference proteome</keyword>
<organism evidence="1 2">
    <name type="scientific">Ascaris lumbricoides</name>
    <name type="common">Giant roundworm</name>
    <dbReference type="NCBI Taxonomy" id="6252"/>
    <lineage>
        <taxon>Eukaryota</taxon>
        <taxon>Metazoa</taxon>
        <taxon>Ecdysozoa</taxon>
        <taxon>Nematoda</taxon>
        <taxon>Chromadorea</taxon>
        <taxon>Rhabditida</taxon>
        <taxon>Spirurina</taxon>
        <taxon>Ascaridomorpha</taxon>
        <taxon>Ascaridoidea</taxon>
        <taxon>Ascarididae</taxon>
        <taxon>Ascaris</taxon>
    </lineage>
</organism>
<evidence type="ECO:0000313" key="2">
    <source>
        <dbReference type="WBParaSite" id="ALUE_0000032601-mRNA-1"/>
    </source>
</evidence>
<reference evidence="2" key="1">
    <citation type="submission" date="2017-02" db="UniProtKB">
        <authorList>
            <consortium name="WormBaseParasite"/>
        </authorList>
    </citation>
    <scope>IDENTIFICATION</scope>
</reference>
<name>A0A0M3HFN1_ASCLU</name>
<proteinExistence type="predicted"/>
<dbReference type="Proteomes" id="UP000036681">
    <property type="component" value="Unplaced"/>
</dbReference>
<sequence>MFQISIKKTVAGGYDQSMLWVTKLIKTTMFSRGDRHLRDVGGALDALQSSAFAFVNSEEFVEYSRPINHKIIFVAGIGVKQPQPLNEASINNIQSHRC</sequence>
<dbReference type="WBParaSite" id="ALUE_0000032601-mRNA-1">
    <property type="protein sequence ID" value="ALUE_0000032601-mRNA-1"/>
    <property type="gene ID" value="ALUE_0000032601"/>
</dbReference>